<dbReference type="PANTHER" id="PTHR35253">
    <property type="entry name" value="COILED-COIL DOMAIN-CONTAINING PROTEIN 152"/>
    <property type="match status" value="1"/>
</dbReference>
<feature type="coiled-coil region" evidence="1">
    <location>
        <begin position="188"/>
        <end position="215"/>
    </location>
</feature>
<keyword evidence="3" id="KW-1185">Reference proteome</keyword>
<evidence type="ECO:0000256" key="1">
    <source>
        <dbReference type="SAM" id="Coils"/>
    </source>
</evidence>
<accession>A0AA35L0H7</accession>
<protein>
    <recommendedName>
        <fullName evidence="4">Coiled-coil domain containing 152</fullName>
    </recommendedName>
</protein>
<proteinExistence type="predicted"/>
<gene>
    <name evidence="2" type="ORF">PODLI_1B017443</name>
</gene>
<evidence type="ECO:0000313" key="2">
    <source>
        <dbReference type="EMBL" id="CAI5787620.1"/>
    </source>
</evidence>
<feature type="coiled-coil region" evidence="1">
    <location>
        <begin position="51"/>
        <end position="127"/>
    </location>
</feature>
<dbReference type="Proteomes" id="UP001178461">
    <property type="component" value="Chromosome 11"/>
</dbReference>
<dbReference type="PANTHER" id="PTHR35253:SF1">
    <property type="entry name" value="COILED-COIL DOMAIN-CONTAINING PROTEIN 152"/>
    <property type="match status" value="1"/>
</dbReference>
<evidence type="ECO:0000313" key="3">
    <source>
        <dbReference type="Proteomes" id="UP001178461"/>
    </source>
</evidence>
<keyword evidence="1" id="KW-0175">Coiled coil</keyword>
<reference evidence="2" key="1">
    <citation type="submission" date="2022-12" db="EMBL/GenBank/DDBJ databases">
        <authorList>
            <person name="Alioto T."/>
            <person name="Alioto T."/>
            <person name="Gomez Garrido J."/>
        </authorList>
    </citation>
    <scope>NUCLEOTIDE SEQUENCE</scope>
</reference>
<evidence type="ECO:0008006" key="4">
    <source>
        <dbReference type="Google" id="ProtNLM"/>
    </source>
</evidence>
<dbReference type="InterPro" id="IPR038827">
    <property type="entry name" value="CCDC152"/>
</dbReference>
<name>A0AA35L0H7_9SAUR</name>
<organism evidence="2 3">
    <name type="scientific">Podarcis lilfordi</name>
    <name type="common">Lilford's wall lizard</name>
    <dbReference type="NCBI Taxonomy" id="74358"/>
    <lineage>
        <taxon>Eukaryota</taxon>
        <taxon>Metazoa</taxon>
        <taxon>Chordata</taxon>
        <taxon>Craniata</taxon>
        <taxon>Vertebrata</taxon>
        <taxon>Euteleostomi</taxon>
        <taxon>Lepidosauria</taxon>
        <taxon>Squamata</taxon>
        <taxon>Bifurcata</taxon>
        <taxon>Unidentata</taxon>
        <taxon>Episquamata</taxon>
        <taxon>Laterata</taxon>
        <taxon>Lacertibaenia</taxon>
        <taxon>Lacertidae</taxon>
        <taxon>Podarcis</taxon>
    </lineage>
</organism>
<dbReference type="AlphaFoldDB" id="A0AA35L0H7"/>
<sequence length="226" mass="26736">MKKISVVNLDALLEGFLNIEKKISGLHGKNNILSLQLDETNKLLTTSQMKEESAKEECATLQNVIKGLQQTIENQYNLRDESERLKNTAHNLEEKLKSHEQEHKNMVDRLMREIEKKEEEHKLEQWKLHNDMNKKCKHKLCTLYSTRKEKQDEIIKLQIEFNAELVKLQTKMPKSYPNPTSLPQNIYRRKLQHLQEEKNKEIEVLRNTIRNLEQRLGKGEGVHFKC</sequence>
<dbReference type="EMBL" id="OX395136">
    <property type="protein sequence ID" value="CAI5787620.1"/>
    <property type="molecule type" value="Genomic_DNA"/>
</dbReference>